<dbReference type="InterPro" id="IPR041522">
    <property type="entry name" value="CdaR_GGDEF"/>
</dbReference>
<dbReference type="Pfam" id="PF17853">
    <property type="entry name" value="GGDEF_2"/>
    <property type="match status" value="1"/>
</dbReference>
<dbReference type="InterPro" id="IPR025736">
    <property type="entry name" value="PucR_C-HTH_dom"/>
</dbReference>
<evidence type="ECO:0000259" key="3">
    <source>
        <dbReference type="Pfam" id="PF13556"/>
    </source>
</evidence>
<dbReference type="EMBL" id="LJJB01000007">
    <property type="protein sequence ID" value="KQL49977.1"/>
    <property type="molecule type" value="Genomic_DNA"/>
</dbReference>
<accession>A0ABR5NEN9</accession>
<comment type="similarity">
    <text evidence="1">Belongs to the CdaR family.</text>
</comment>
<dbReference type="InterPro" id="IPR012914">
    <property type="entry name" value="PucR_dom"/>
</dbReference>
<gene>
    <name evidence="5" type="ORF">AN963_09955</name>
</gene>
<dbReference type="InterPro" id="IPR051448">
    <property type="entry name" value="CdaR-like_regulators"/>
</dbReference>
<comment type="caution">
    <text evidence="5">The sequence shown here is derived from an EMBL/GenBank/DDBJ whole genome shotgun (WGS) entry which is preliminary data.</text>
</comment>
<name>A0ABR5NEN9_BRECH</name>
<dbReference type="PANTHER" id="PTHR33744">
    <property type="entry name" value="CARBOHYDRATE DIACID REGULATOR"/>
    <property type="match status" value="1"/>
</dbReference>
<feature type="domain" description="PucR C-terminal helix-turn-helix" evidence="3">
    <location>
        <begin position="473"/>
        <end position="530"/>
    </location>
</feature>
<evidence type="ECO:0008006" key="7">
    <source>
        <dbReference type="Google" id="ProtNLM"/>
    </source>
</evidence>
<dbReference type="Proteomes" id="UP000051063">
    <property type="component" value="Unassembled WGS sequence"/>
</dbReference>
<evidence type="ECO:0000259" key="2">
    <source>
        <dbReference type="Pfam" id="PF07905"/>
    </source>
</evidence>
<dbReference type="Gene3D" id="1.10.10.2840">
    <property type="entry name" value="PucR C-terminal helix-turn-helix domain"/>
    <property type="match status" value="1"/>
</dbReference>
<sequence length="541" mass="62267">MGLAIREILLMKEMEHATLLAGSLGIDRIVQSTTVLDAPDAIKWLKGNELALTSTYPLLQSPEQLDHLVEELVNRNVAGLGVKLNRYIKKIPETMLQTANEMGFPIISLPSEKAWIEFINPILTEILNHRAKHLLHSEEIHQSFTRILLANSDMEELAELIHFYARDPIGIFMLDEKKAIVIPAHFPLPQTDLQQMFNLSTHSKTLIDPVHEVYSIRLADRDAVLLPVHNAVELVGHIVIFRNNMQLAPQEINLCLHAKNAVALKIMQLHAEQESRRRYLNEFVTHLLYHPLTSETLPEVNRKGWELGIELSPKYIVLSIKLESLSLKEVQEMYDVLSLRLEPAHHYLLGIDKENHIVCLYPSDMLDKGFHDNTAETFISLLRGLESFNTRLNWAIGISQKTDLYSLPDGYRESLKALYHGIRVSGYKSVQLYQEMGIYRLLTHPALMEEALHYVREILDPLLNYDRANQANLVNTLKVFLDQEGNYRDTAKELFVHHNTVRYRVQLIERQTGRDLQIQSNRLQFQVALLLLPLVKNRKEQ</sequence>
<dbReference type="Pfam" id="PF07905">
    <property type="entry name" value="PucR"/>
    <property type="match status" value="1"/>
</dbReference>
<organism evidence="5 6">
    <name type="scientific">Brevibacillus choshinensis</name>
    <dbReference type="NCBI Taxonomy" id="54911"/>
    <lineage>
        <taxon>Bacteria</taxon>
        <taxon>Bacillati</taxon>
        <taxon>Bacillota</taxon>
        <taxon>Bacilli</taxon>
        <taxon>Bacillales</taxon>
        <taxon>Paenibacillaceae</taxon>
        <taxon>Brevibacillus</taxon>
    </lineage>
</organism>
<evidence type="ECO:0000313" key="5">
    <source>
        <dbReference type="EMBL" id="KQL49977.1"/>
    </source>
</evidence>
<dbReference type="RefSeq" id="WP_055744312.1">
    <property type="nucleotide sequence ID" value="NZ_LJJB01000007.1"/>
</dbReference>
<evidence type="ECO:0000256" key="1">
    <source>
        <dbReference type="ARBA" id="ARBA00006754"/>
    </source>
</evidence>
<evidence type="ECO:0000313" key="6">
    <source>
        <dbReference type="Proteomes" id="UP000051063"/>
    </source>
</evidence>
<protein>
    <recommendedName>
        <fullName evidence="7">PucR family transcriptional regulator</fullName>
    </recommendedName>
</protein>
<feature type="domain" description="CdaR GGDEF-like" evidence="4">
    <location>
        <begin position="299"/>
        <end position="418"/>
    </location>
</feature>
<proteinExistence type="inferred from homology"/>
<reference evidence="5 6" key="1">
    <citation type="submission" date="2015-09" db="EMBL/GenBank/DDBJ databases">
        <title>Genome sequencing project for genomic taxonomy and phylogenomics of Bacillus-like bacteria.</title>
        <authorList>
            <person name="Liu B."/>
            <person name="Wang J."/>
            <person name="Zhu Y."/>
            <person name="Liu G."/>
            <person name="Chen Q."/>
            <person name="Chen Z."/>
            <person name="Lan J."/>
            <person name="Che J."/>
            <person name="Ge C."/>
            <person name="Shi H."/>
            <person name="Pan Z."/>
            <person name="Liu X."/>
        </authorList>
    </citation>
    <scope>NUCLEOTIDE SEQUENCE [LARGE SCALE GENOMIC DNA]</scope>
    <source>
        <strain evidence="5 6">DSM 8552</strain>
    </source>
</reference>
<evidence type="ECO:0000259" key="4">
    <source>
        <dbReference type="Pfam" id="PF17853"/>
    </source>
</evidence>
<feature type="domain" description="Purine catabolism PurC-like" evidence="2">
    <location>
        <begin position="7"/>
        <end position="126"/>
    </location>
</feature>
<keyword evidence="6" id="KW-1185">Reference proteome</keyword>
<dbReference type="Pfam" id="PF13556">
    <property type="entry name" value="HTH_30"/>
    <property type="match status" value="1"/>
</dbReference>
<dbReference type="InterPro" id="IPR042070">
    <property type="entry name" value="PucR_C-HTH_sf"/>
</dbReference>